<dbReference type="RefSeq" id="WP_050669513.1">
    <property type="nucleotide sequence ID" value="NZ_LAIR01000002.1"/>
</dbReference>
<dbReference type="OrthoDB" id="5136203at2"/>
<proteinExistence type="predicted"/>
<evidence type="ECO:0000313" key="1">
    <source>
        <dbReference type="EMBL" id="KNX37183.1"/>
    </source>
</evidence>
<protein>
    <submittedName>
        <fullName evidence="1">Uncharacterized protein</fullName>
    </submittedName>
</protein>
<comment type="caution">
    <text evidence="1">The sequence shown here is derived from an EMBL/GenBank/DDBJ whole genome shotgun (WGS) entry which is preliminary data.</text>
</comment>
<dbReference type="Proteomes" id="UP000037397">
    <property type="component" value="Unassembled WGS sequence"/>
</dbReference>
<organism evidence="1 2">
    <name type="scientific">Luteipulveratus halotolerans</name>
    <dbReference type="NCBI Taxonomy" id="1631356"/>
    <lineage>
        <taxon>Bacteria</taxon>
        <taxon>Bacillati</taxon>
        <taxon>Actinomycetota</taxon>
        <taxon>Actinomycetes</taxon>
        <taxon>Micrococcales</taxon>
        <taxon>Dermacoccaceae</taxon>
        <taxon>Luteipulveratus</taxon>
    </lineage>
</organism>
<evidence type="ECO:0000313" key="2">
    <source>
        <dbReference type="Proteomes" id="UP000037397"/>
    </source>
</evidence>
<dbReference type="AlphaFoldDB" id="A0A0L6CI49"/>
<sequence length="753" mass="81229">MTNSYALGQLSKAFLTATTHEDPDVRRRADGRAQRWVQAMERMADGGVEVGSRVPARGLPSWVTLEVLRGGFATGSALAEVPLQADEIALALRLGIPAARRLIFGYYLTDAGLDELYDLLDSGAYRVDIPEDAALLTMAWLVRAGDRAAALDVLEAVAPYAEKLRLAPKPANASVTPPDHVFRISAGEAADALRSREPNVRVEAQREALAVWNPFGERVLSLWLERYRDGQVSLDYDAAWRATASALVDEYDRLAATHTLCTKHRKPKENLAILLRALRAVGRGEDLPGRDIGLVRCAIEGQIAKRGRPGSKEHAALRDWQRVVAMSPAHSQLAAVAAERLNSLDSAEGIEQPEAFSGDVTPEEAAQSGVPEGSAMPPIVPRVLTRAHSAPIEVLLKGGVVPSAEVLAALVPRISASVVASGFADQALARLAAANYKAFRRRRSLLLLNLEKQIQITELPWVRAVIAYSHATTDEAMAVARRVGALALDHFPSTILPNPLVQELHHLLSAGGHDIPLVEELAADIFMGRFSDKFRRAAHGAARVIGGTLYADYYGIDTGQILSLAEPVKPQTSSGWIRRGVRPTEPGLGFGDLCWTRAGRTPDGASSVAANGTIIEQSQILTTHNLAVLVSIGVKPTRPWIDLARDAIDRTGALLELASRQRRPLATVKDAAYAWRQAVFFLSVADPAGAQALLCDSSLTTSAPQVMNELVVHLRQVADGQPVDGERSPFLGWTVGRHWILDAIGHNRGISVS</sequence>
<keyword evidence="2" id="KW-1185">Reference proteome</keyword>
<name>A0A0L6CI49_9MICO</name>
<accession>A0A0L6CI49</accession>
<gene>
    <name evidence="1" type="ORF">VV01_08545</name>
</gene>
<reference evidence="2" key="1">
    <citation type="submission" date="2015-03" db="EMBL/GenBank/DDBJ databases">
        <title>Luteipulveratus halotolerans sp. nov., a novel actinobacterium (Dermacoccaceae) from Sarawak, Malaysia.</title>
        <authorList>
            <person name="Juboi H."/>
            <person name="Basik A."/>
            <person name="Shamsul S.S."/>
            <person name="Arnold P."/>
            <person name="Schmitt E.K."/>
            <person name="Sanglier J.-J."/>
            <person name="Yeo T."/>
        </authorList>
    </citation>
    <scope>NUCLEOTIDE SEQUENCE [LARGE SCALE GENOMIC DNA]</scope>
    <source>
        <strain evidence="2">C296001</strain>
    </source>
</reference>
<dbReference type="EMBL" id="LAIR01000002">
    <property type="protein sequence ID" value="KNX37183.1"/>
    <property type="molecule type" value="Genomic_DNA"/>
</dbReference>
<dbReference type="PATRIC" id="fig|1631356.3.peg.1659"/>